<proteinExistence type="predicted"/>
<feature type="region of interest" description="Disordered" evidence="1">
    <location>
        <begin position="103"/>
        <end position="124"/>
    </location>
</feature>
<protein>
    <submittedName>
        <fullName evidence="2">Uncharacterized protein</fullName>
    </submittedName>
</protein>
<evidence type="ECO:0000256" key="1">
    <source>
        <dbReference type="SAM" id="MobiDB-lite"/>
    </source>
</evidence>
<sequence length="124" mass="14335">MPRYRNMLADGTASLEVARYSSIASGSRIPGYRNIPKTNFCIEFARHSRFYFWLCTPFYRNTLTLHTMVRFAVARHSRCEPSLPSVDPRRDFGTMVYLYGRRLSSQDTRHPPRAVPTGISQNNT</sequence>
<name>A0AAD9JU63_RIDPI</name>
<keyword evidence="3" id="KW-1185">Reference proteome</keyword>
<dbReference type="EMBL" id="JAODUO010001784">
    <property type="protein sequence ID" value="KAK2158608.1"/>
    <property type="molecule type" value="Genomic_DNA"/>
</dbReference>
<dbReference type="AlphaFoldDB" id="A0AAD9JU63"/>
<reference evidence="2" key="1">
    <citation type="journal article" date="2023" name="Mol. Biol. Evol.">
        <title>Third-Generation Sequencing Reveals the Adaptive Role of the Epigenome in Three Deep-Sea Polychaetes.</title>
        <authorList>
            <person name="Perez M."/>
            <person name="Aroh O."/>
            <person name="Sun Y."/>
            <person name="Lan Y."/>
            <person name="Juniper S.K."/>
            <person name="Young C.R."/>
            <person name="Angers B."/>
            <person name="Qian P.Y."/>
        </authorList>
    </citation>
    <scope>NUCLEOTIDE SEQUENCE</scope>
    <source>
        <strain evidence="2">R07B-5</strain>
    </source>
</reference>
<evidence type="ECO:0000313" key="2">
    <source>
        <dbReference type="EMBL" id="KAK2158608.1"/>
    </source>
</evidence>
<accession>A0AAD9JU63</accession>
<comment type="caution">
    <text evidence="2">The sequence shown here is derived from an EMBL/GenBank/DDBJ whole genome shotgun (WGS) entry which is preliminary data.</text>
</comment>
<dbReference type="Proteomes" id="UP001209878">
    <property type="component" value="Unassembled WGS sequence"/>
</dbReference>
<organism evidence="2 3">
    <name type="scientific">Ridgeia piscesae</name>
    <name type="common">Tubeworm</name>
    <dbReference type="NCBI Taxonomy" id="27915"/>
    <lineage>
        <taxon>Eukaryota</taxon>
        <taxon>Metazoa</taxon>
        <taxon>Spiralia</taxon>
        <taxon>Lophotrochozoa</taxon>
        <taxon>Annelida</taxon>
        <taxon>Polychaeta</taxon>
        <taxon>Sedentaria</taxon>
        <taxon>Canalipalpata</taxon>
        <taxon>Sabellida</taxon>
        <taxon>Siboglinidae</taxon>
        <taxon>Ridgeia</taxon>
    </lineage>
</organism>
<gene>
    <name evidence="2" type="ORF">NP493_1787g00004</name>
</gene>
<evidence type="ECO:0000313" key="3">
    <source>
        <dbReference type="Proteomes" id="UP001209878"/>
    </source>
</evidence>